<gene>
    <name evidence="2" type="ORF">ACLFYP115_02011</name>
</gene>
<dbReference type="AlphaFoldDB" id="A0A6N2URX8"/>
<evidence type="ECO:0000313" key="2">
    <source>
        <dbReference type="EMBL" id="VYT19803.1"/>
    </source>
</evidence>
<protein>
    <submittedName>
        <fullName evidence="2">Uncharacterized protein</fullName>
    </submittedName>
</protein>
<feature type="transmembrane region" description="Helical" evidence="1">
    <location>
        <begin position="6"/>
        <end position="23"/>
    </location>
</feature>
<dbReference type="EMBL" id="CACRSQ010000006">
    <property type="protein sequence ID" value="VYT19803.1"/>
    <property type="molecule type" value="Genomic_DNA"/>
</dbReference>
<evidence type="ECO:0000256" key="1">
    <source>
        <dbReference type="SAM" id="Phobius"/>
    </source>
</evidence>
<feature type="transmembrane region" description="Helical" evidence="1">
    <location>
        <begin position="61"/>
        <end position="78"/>
    </location>
</feature>
<organism evidence="2">
    <name type="scientific">Anaerostipes caccae</name>
    <dbReference type="NCBI Taxonomy" id="105841"/>
    <lineage>
        <taxon>Bacteria</taxon>
        <taxon>Bacillati</taxon>
        <taxon>Bacillota</taxon>
        <taxon>Clostridia</taxon>
        <taxon>Lachnospirales</taxon>
        <taxon>Lachnospiraceae</taxon>
        <taxon>Anaerostipes</taxon>
    </lineage>
</organism>
<keyword evidence="1" id="KW-0812">Transmembrane</keyword>
<proteinExistence type="predicted"/>
<keyword evidence="1" id="KW-1133">Transmembrane helix</keyword>
<sequence>MDSYRLYTIAVIIVLMLSIYIQIKLLNMKKGFGYIIPASIVLIVFMIWAGNEFQAIKCLPVTIILLFFCLVNLFVVFIKKRC</sequence>
<accession>A0A6N2URX8</accession>
<reference evidence="2" key="1">
    <citation type="submission" date="2019-11" db="EMBL/GenBank/DDBJ databases">
        <authorList>
            <person name="Feng L."/>
        </authorList>
    </citation>
    <scope>NUCLEOTIDE SEQUENCE</scope>
    <source>
        <strain evidence="2">AcaccaeLFYP115</strain>
    </source>
</reference>
<dbReference type="RefSeq" id="WP_009288830.1">
    <property type="nucleotide sequence ID" value="NZ_BAABRZ010000004.1"/>
</dbReference>
<keyword evidence="1" id="KW-0472">Membrane</keyword>
<name>A0A6N2URX8_9FIRM</name>
<feature type="transmembrane region" description="Helical" evidence="1">
    <location>
        <begin position="32"/>
        <end position="49"/>
    </location>
</feature>
<dbReference type="GeneID" id="69470347"/>